<evidence type="ECO:0000313" key="2">
    <source>
        <dbReference type="EMBL" id="KAJ1129474.1"/>
    </source>
</evidence>
<name>A0AAV7PQH4_PLEWA</name>
<dbReference type="Proteomes" id="UP001066276">
    <property type="component" value="Chromosome 7"/>
</dbReference>
<feature type="compositionally biased region" description="Basic and acidic residues" evidence="1">
    <location>
        <begin position="1"/>
        <end position="14"/>
    </location>
</feature>
<keyword evidence="3" id="KW-1185">Reference proteome</keyword>
<feature type="compositionally biased region" description="Polar residues" evidence="1">
    <location>
        <begin position="15"/>
        <end position="29"/>
    </location>
</feature>
<organism evidence="2 3">
    <name type="scientific">Pleurodeles waltl</name>
    <name type="common">Iberian ribbed newt</name>
    <dbReference type="NCBI Taxonomy" id="8319"/>
    <lineage>
        <taxon>Eukaryota</taxon>
        <taxon>Metazoa</taxon>
        <taxon>Chordata</taxon>
        <taxon>Craniata</taxon>
        <taxon>Vertebrata</taxon>
        <taxon>Euteleostomi</taxon>
        <taxon>Amphibia</taxon>
        <taxon>Batrachia</taxon>
        <taxon>Caudata</taxon>
        <taxon>Salamandroidea</taxon>
        <taxon>Salamandridae</taxon>
        <taxon>Pleurodelinae</taxon>
        <taxon>Pleurodeles</taxon>
    </lineage>
</organism>
<comment type="caution">
    <text evidence="2">The sequence shown here is derived from an EMBL/GenBank/DDBJ whole genome shotgun (WGS) entry which is preliminary data.</text>
</comment>
<evidence type="ECO:0000256" key="1">
    <source>
        <dbReference type="SAM" id="MobiDB-lite"/>
    </source>
</evidence>
<feature type="region of interest" description="Disordered" evidence="1">
    <location>
        <begin position="58"/>
        <end position="82"/>
    </location>
</feature>
<accession>A0AAV7PQH4</accession>
<feature type="compositionally biased region" description="Basic residues" evidence="1">
    <location>
        <begin position="73"/>
        <end position="82"/>
    </location>
</feature>
<proteinExistence type="predicted"/>
<dbReference type="EMBL" id="JANPWB010000011">
    <property type="protein sequence ID" value="KAJ1129474.1"/>
    <property type="molecule type" value="Genomic_DNA"/>
</dbReference>
<reference evidence="2" key="1">
    <citation type="journal article" date="2022" name="bioRxiv">
        <title>Sequencing and chromosome-scale assembly of the giantPleurodeles waltlgenome.</title>
        <authorList>
            <person name="Brown T."/>
            <person name="Elewa A."/>
            <person name="Iarovenko S."/>
            <person name="Subramanian E."/>
            <person name="Araus A.J."/>
            <person name="Petzold A."/>
            <person name="Susuki M."/>
            <person name="Suzuki K.-i.T."/>
            <person name="Hayashi T."/>
            <person name="Toyoda A."/>
            <person name="Oliveira C."/>
            <person name="Osipova E."/>
            <person name="Leigh N.D."/>
            <person name="Simon A."/>
            <person name="Yun M.H."/>
        </authorList>
    </citation>
    <scope>NUCLEOTIDE SEQUENCE</scope>
    <source>
        <strain evidence="2">20211129_DDA</strain>
        <tissue evidence="2">Liver</tissue>
    </source>
</reference>
<gene>
    <name evidence="2" type="ORF">NDU88_007842</name>
</gene>
<sequence length="82" mass="9227">MHGPLDRSKAEPEQHSLTSCEKNQRSAGRSTEIFMHRPPDQCSSCDLVLHTQDFSVPGNPNTLQLEEDPSLHARNRRKAFSA</sequence>
<dbReference type="AlphaFoldDB" id="A0AAV7PQH4"/>
<protein>
    <submittedName>
        <fullName evidence="2">Uncharacterized protein</fullName>
    </submittedName>
</protein>
<evidence type="ECO:0000313" key="3">
    <source>
        <dbReference type="Proteomes" id="UP001066276"/>
    </source>
</evidence>
<feature type="region of interest" description="Disordered" evidence="1">
    <location>
        <begin position="1"/>
        <end position="30"/>
    </location>
</feature>